<keyword evidence="2" id="KW-0732">Signal</keyword>
<dbReference type="PROSITE" id="PS50041">
    <property type="entry name" value="C_TYPE_LECTIN_2"/>
    <property type="match status" value="1"/>
</dbReference>
<dbReference type="OrthoDB" id="10651009at2759"/>
<feature type="region of interest" description="Disordered" evidence="1">
    <location>
        <begin position="405"/>
        <end position="493"/>
    </location>
</feature>
<proteinExistence type="predicted"/>
<dbReference type="InterPro" id="IPR001304">
    <property type="entry name" value="C-type_lectin-like"/>
</dbReference>
<feature type="region of interest" description="Disordered" evidence="1">
    <location>
        <begin position="194"/>
        <end position="221"/>
    </location>
</feature>
<keyword evidence="5" id="KW-1185">Reference proteome</keyword>
<dbReference type="Proteomes" id="UP000708208">
    <property type="component" value="Unassembled WGS sequence"/>
</dbReference>
<dbReference type="CDD" id="cd00037">
    <property type="entry name" value="CLECT"/>
    <property type="match status" value="1"/>
</dbReference>
<protein>
    <recommendedName>
        <fullName evidence="3">C-type lectin domain-containing protein</fullName>
    </recommendedName>
</protein>
<organism evidence="4 5">
    <name type="scientific">Allacma fusca</name>
    <dbReference type="NCBI Taxonomy" id="39272"/>
    <lineage>
        <taxon>Eukaryota</taxon>
        <taxon>Metazoa</taxon>
        <taxon>Ecdysozoa</taxon>
        <taxon>Arthropoda</taxon>
        <taxon>Hexapoda</taxon>
        <taxon>Collembola</taxon>
        <taxon>Symphypleona</taxon>
        <taxon>Sminthuridae</taxon>
        <taxon>Allacma</taxon>
    </lineage>
</organism>
<feature type="compositionally biased region" description="Polar residues" evidence="1">
    <location>
        <begin position="405"/>
        <end position="418"/>
    </location>
</feature>
<feature type="chain" id="PRO_5035194079" description="C-type lectin domain-containing protein" evidence="2">
    <location>
        <begin position="31"/>
        <end position="595"/>
    </location>
</feature>
<feature type="compositionally biased region" description="Low complexity" evidence="1">
    <location>
        <begin position="419"/>
        <end position="436"/>
    </location>
</feature>
<feature type="compositionally biased region" description="Polar residues" evidence="1">
    <location>
        <begin position="437"/>
        <end position="446"/>
    </location>
</feature>
<evidence type="ECO:0000256" key="1">
    <source>
        <dbReference type="SAM" id="MobiDB-lite"/>
    </source>
</evidence>
<evidence type="ECO:0000313" key="5">
    <source>
        <dbReference type="Proteomes" id="UP000708208"/>
    </source>
</evidence>
<dbReference type="AlphaFoldDB" id="A0A8J2LUI3"/>
<feature type="domain" description="C-type lectin" evidence="3">
    <location>
        <begin position="72"/>
        <end position="188"/>
    </location>
</feature>
<sequence>MGLRTACLSLTAVFLIVFVFISIISDDIQGIELKGDDEVKIKPERSKGKTKSNVKKRESGFMDDFGNDEIHVGGKRFKLFEKKHLNYKKATAYCKKNDGKLAEAMNLEEMRRLQLLLMKARSIGNDMWVGADKKEWKKHSLKMQRRPNFGPDPMLFGGGPTEMCPALSVSTRSLTPVSCSRDLPFICEFGPGGGKSGNKATKADPVSKGKGKSKAKSKVEMRRKREIVLSTLSIPNTKETTSANNEDEDTTEMYITESPAEAAAEHNIGFSPHVEHVQTEGLTTSGKPENVSSIPTDTSLKLVQDSTKATTTLDPDQMLIDLIDEQTVNLTAIELESMNASANLATQVFPSQLPSSQVAVSGDFKASQKIVEFIDSNDLTDNAVTASLDPEYANNSALVLSEELQQGNTTSNNSEYSFSTDSQDSTEPSSSTSSATFNLPNTSGTKPPTEETVDGNKRPMRNASYPHQVKVEGHNNPHEDNTTESEKPFTPSPAVEVDVVDSQETSMSQNYTHLHQTTTDASSLEGTHSVRGNTTASYSGSITRATSSSLFSSMMPVLESSNRSSSTVSENRTSYEELYLTTEADMTNDTLADME</sequence>
<feature type="compositionally biased region" description="Basic residues" evidence="1">
    <location>
        <begin position="209"/>
        <end position="221"/>
    </location>
</feature>
<feature type="compositionally biased region" description="Basic and acidic residues" evidence="1">
    <location>
        <begin position="469"/>
        <end position="487"/>
    </location>
</feature>
<feature type="signal peptide" evidence="2">
    <location>
        <begin position="1"/>
        <end position="30"/>
    </location>
</feature>
<evidence type="ECO:0000313" key="4">
    <source>
        <dbReference type="EMBL" id="CAG7838151.1"/>
    </source>
</evidence>
<name>A0A8J2LUI3_9HEXA</name>
<evidence type="ECO:0000256" key="2">
    <source>
        <dbReference type="SAM" id="SignalP"/>
    </source>
</evidence>
<reference evidence="4" key="1">
    <citation type="submission" date="2021-06" db="EMBL/GenBank/DDBJ databases">
        <authorList>
            <person name="Hodson N. C."/>
            <person name="Mongue J. A."/>
            <person name="Jaron S. K."/>
        </authorList>
    </citation>
    <scope>NUCLEOTIDE SEQUENCE</scope>
</reference>
<dbReference type="EMBL" id="CAJVCH010571649">
    <property type="protein sequence ID" value="CAG7838151.1"/>
    <property type="molecule type" value="Genomic_DNA"/>
</dbReference>
<evidence type="ECO:0000259" key="3">
    <source>
        <dbReference type="PROSITE" id="PS50041"/>
    </source>
</evidence>
<accession>A0A8J2LUI3</accession>
<comment type="caution">
    <text evidence="4">The sequence shown here is derived from an EMBL/GenBank/DDBJ whole genome shotgun (WGS) entry which is preliminary data.</text>
</comment>
<gene>
    <name evidence="4" type="ORF">AFUS01_LOCUS47147</name>
</gene>
<dbReference type="Pfam" id="PF00059">
    <property type="entry name" value="Lectin_C"/>
    <property type="match status" value="1"/>
</dbReference>